<protein>
    <submittedName>
        <fullName evidence="3">Reverse transcriptase/maturase</fullName>
    </submittedName>
</protein>
<evidence type="ECO:0000259" key="2">
    <source>
        <dbReference type="PROSITE" id="PS50878"/>
    </source>
</evidence>
<evidence type="ECO:0000256" key="1">
    <source>
        <dbReference type="ARBA" id="ARBA00034120"/>
    </source>
</evidence>
<dbReference type="PANTHER" id="PTHR34047">
    <property type="entry name" value="NUCLEAR INTRON MATURASE 1, MITOCHONDRIAL-RELATED"/>
    <property type="match status" value="1"/>
</dbReference>
<feature type="non-terminal residue" evidence="3">
    <location>
        <position position="238"/>
    </location>
</feature>
<dbReference type="PROSITE" id="PS50878">
    <property type="entry name" value="RT_POL"/>
    <property type="match status" value="1"/>
</dbReference>
<sequence>MLNALSVGVRGGKWHALIDKVYRELNLFVSARKVVGKKGAAGVDRQSTEDFSEQEIAEIKQLCEQLRTDTYRPQAVRRVQIPKPGSKQTRPLGIPTVRDRVVQTALVNVIEPIFDHEFHERSFGFRHGRSCHDALRVVEELLETDHVFVVDADLQGYFDTIPKDRLLALVSETISDRRVLDLVKRFLDQSVLEELREWTPESGVPQGAVLSPLLSNLYLNELDHRMADLGYEMVRYAD</sequence>
<gene>
    <name evidence="3" type="ORF">RESH_01011</name>
</gene>
<organism evidence="3 4">
    <name type="scientific">Rhodopirellula europaea SH398</name>
    <dbReference type="NCBI Taxonomy" id="1263868"/>
    <lineage>
        <taxon>Bacteria</taxon>
        <taxon>Pseudomonadati</taxon>
        <taxon>Planctomycetota</taxon>
        <taxon>Planctomycetia</taxon>
        <taxon>Pirellulales</taxon>
        <taxon>Pirellulaceae</taxon>
        <taxon>Rhodopirellula</taxon>
    </lineage>
</organism>
<keyword evidence="3" id="KW-0808">Transferase</keyword>
<evidence type="ECO:0000313" key="3">
    <source>
        <dbReference type="EMBL" id="EMI28412.1"/>
    </source>
</evidence>
<dbReference type="InterPro" id="IPR051083">
    <property type="entry name" value="GrpII_Intron_Splice-Mob/Def"/>
</dbReference>
<proteinExistence type="inferred from homology"/>
<comment type="similarity">
    <text evidence="1">Belongs to the bacterial reverse transcriptase family.</text>
</comment>
<dbReference type="AlphaFoldDB" id="M5SKZ8"/>
<evidence type="ECO:0000313" key="4">
    <source>
        <dbReference type="Proteomes" id="UP000011996"/>
    </source>
</evidence>
<feature type="domain" description="Reverse transcriptase" evidence="2">
    <location>
        <begin position="62"/>
        <end position="238"/>
    </location>
</feature>
<dbReference type="Pfam" id="PF00078">
    <property type="entry name" value="RVT_1"/>
    <property type="match status" value="1"/>
</dbReference>
<dbReference type="PANTHER" id="PTHR34047:SF8">
    <property type="entry name" value="PROTEIN YKFC"/>
    <property type="match status" value="1"/>
</dbReference>
<dbReference type="InterPro" id="IPR043502">
    <property type="entry name" value="DNA/RNA_pol_sf"/>
</dbReference>
<dbReference type="InterPro" id="IPR000477">
    <property type="entry name" value="RT_dom"/>
</dbReference>
<keyword evidence="3" id="KW-0695">RNA-directed DNA polymerase</keyword>
<dbReference type="CDD" id="cd01651">
    <property type="entry name" value="RT_G2_intron"/>
    <property type="match status" value="1"/>
</dbReference>
<keyword evidence="3" id="KW-0548">Nucleotidyltransferase</keyword>
<accession>M5SKZ8</accession>
<dbReference type="GO" id="GO:0003964">
    <property type="term" value="F:RNA-directed DNA polymerase activity"/>
    <property type="evidence" value="ECO:0007669"/>
    <property type="project" value="UniProtKB-KW"/>
</dbReference>
<dbReference type="SUPFAM" id="SSF56672">
    <property type="entry name" value="DNA/RNA polymerases"/>
    <property type="match status" value="1"/>
</dbReference>
<name>M5SKZ8_9BACT</name>
<comment type="caution">
    <text evidence="3">The sequence shown here is derived from an EMBL/GenBank/DDBJ whole genome shotgun (WGS) entry which is preliminary data.</text>
</comment>
<dbReference type="EMBL" id="ANOF01000037">
    <property type="protein sequence ID" value="EMI28412.1"/>
    <property type="molecule type" value="Genomic_DNA"/>
</dbReference>
<reference evidence="3 4" key="1">
    <citation type="journal article" date="2013" name="Mar. Genomics">
        <title>Expression of sulfatases in Rhodopirellula baltica and the diversity of sulfatases in the genus Rhodopirellula.</title>
        <authorList>
            <person name="Wegner C.E."/>
            <person name="Richter-Heitmann T."/>
            <person name="Klindworth A."/>
            <person name="Klockow C."/>
            <person name="Richter M."/>
            <person name="Achstetter T."/>
            <person name="Glockner F.O."/>
            <person name="Harder J."/>
        </authorList>
    </citation>
    <scope>NUCLEOTIDE SEQUENCE [LARGE SCALE GENOMIC DNA]</scope>
    <source>
        <strain evidence="3 4">SH398</strain>
    </source>
</reference>
<dbReference type="Proteomes" id="UP000011996">
    <property type="component" value="Unassembled WGS sequence"/>
</dbReference>
<dbReference type="RefSeq" id="WP_008664262.1">
    <property type="nucleotide sequence ID" value="NZ_ANOF01000037.1"/>
</dbReference>